<gene>
    <name evidence="1" type="ORF">Rleg9DRAFT_2423</name>
</gene>
<name>I9X4A7_RHILT</name>
<accession>I9X4A7</accession>
<reference evidence="1 2" key="1">
    <citation type="submission" date="2012-02" db="EMBL/GenBank/DDBJ databases">
        <title>Improved High-Quality Draft Sequence of Rhizobium leguminosarum bv. trifolii WSM597.</title>
        <authorList>
            <consortium name="US DOE Joint Genome Institute"/>
            <person name="Lucas S."/>
            <person name="Han J."/>
            <person name="Lapidus A."/>
            <person name="Cheng J.-F."/>
            <person name="Goodwin L."/>
            <person name="Pitluck S."/>
            <person name="Peters L."/>
            <person name="Ovchinnikova G."/>
            <person name="Held B."/>
            <person name="Detter J.C."/>
            <person name="Han C."/>
            <person name="Tapia R."/>
            <person name="Land M."/>
            <person name="Hauser L."/>
            <person name="Kyrpides N."/>
            <person name="Ivanova N."/>
            <person name="Pagani I."/>
            <person name="Brau L."/>
            <person name="Yates R."/>
            <person name="O'Hara G."/>
            <person name="Rui T."/>
            <person name="Howieson J."/>
            <person name="Reeve W."/>
            <person name="Woyke T."/>
        </authorList>
    </citation>
    <scope>NUCLEOTIDE SEQUENCE [LARGE SCALE GENOMIC DNA]</scope>
    <source>
        <strain evidence="1 2">WSM597</strain>
    </source>
</reference>
<sequence length="72" mass="7755">MIPDSFHSVVCAAWGLIGRGRARRSEATEAAVRADETYVAAAEAHDVVTVFEFAQSDEFACKGFADEESTSL</sequence>
<protein>
    <submittedName>
        <fullName evidence="1">Uncharacterized protein</fullName>
    </submittedName>
</protein>
<dbReference type="HOGENOM" id="CLU_2728424_0_0_5"/>
<feature type="non-terminal residue" evidence="1">
    <location>
        <position position="72"/>
    </location>
</feature>
<dbReference type="EMBL" id="JH719381">
    <property type="protein sequence ID" value="EJB03586.1"/>
    <property type="molecule type" value="Genomic_DNA"/>
</dbReference>
<organism evidence="1 2">
    <name type="scientific">Rhizobium leguminosarum bv. trifolii WSM597</name>
    <dbReference type="NCBI Taxonomy" id="754764"/>
    <lineage>
        <taxon>Bacteria</taxon>
        <taxon>Pseudomonadati</taxon>
        <taxon>Pseudomonadota</taxon>
        <taxon>Alphaproteobacteria</taxon>
        <taxon>Hyphomicrobiales</taxon>
        <taxon>Rhizobiaceae</taxon>
        <taxon>Rhizobium/Agrobacterium group</taxon>
        <taxon>Rhizobium</taxon>
    </lineage>
</organism>
<dbReference type="AlphaFoldDB" id="I9X4A7"/>
<proteinExistence type="predicted"/>
<dbReference type="Proteomes" id="UP000005092">
    <property type="component" value="Unassembled WGS sequence"/>
</dbReference>
<evidence type="ECO:0000313" key="2">
    <source>
        <dbReference type="Proteomes" id="UP000005092"/>
    </source>
</evidence>
<evidence type="ECO:0000313" key="1">
    <source>
        <dbReference type="EMBL" id="EJB03586.1"/>
    </source>
</evidence>